<name>A0ABS9VHJ8_9BACT</name>
<evidence type="ECO:0000313" key="2">
    <source>
        <dbReference type="EMBL" id="MCH7415912.1"/>
    </source>
</evidence>
<dbReference type="EMBL" id="JAKZGO010000060">
    <property type="protein sequence ID" value="MCH7415912.1"/>
    <property type="molecule type" value="Genomic_DNA"/>
</dbReference>
<proteinExistence type="predicted"/>
<dbReference type="InterPro" id="IPR046551">
    <property type="entry name" value="DUF6705"/>
</dbReference>
<evidence type="ECO:0000259" key="1">
    <source>
        <dbReference type="Pfam" id="PF20448"/>
    </source>
</evidence>
<dbReference type="Proteomes" id="UP001165430">
    <property type="component" value="Unassembled WGS sequence"/>
</dbReference>
<dbReference type="Pfam" id="PF20448">
    <property type="entry name" value="DUF6705"/>
    <property type="match status" value="1"/>
</dbReference>
<sequence>MNNIKLKYITLLFIIFNSTTICFSQDKVNDNFDLEGTWIYQSENIEFQTKISEVKILVGVQQKKYLLGVGKLIVDGKVVYNNLNRLSLFDKNGYMDMTSLNELLKQKINPEIMVDAETMEGNYFAYNFSKNVKLKISFYDNMIALNFPNLLNREGVSLKPDPDHIPAVPSTWILKKMDH</sequence>
<protein>
    <submittedName>
        <fullName evidence="2">ThiF family adenylyltransferase</fullName>
    </submittedName>
</protein>
<keyword evidence="2" id="KW-0808">Transferase</keyword>
<gene>
    <name evidence="2" type="ORF">MM213_20595</name>
</gene>
<reference evidence="2" key="1">
    <citation type="submission" date="2022-03" db="EMBL/GenBank/DDBJ databases">
        <title>De novo assembled genomes of Belliella spp. (Cyclobacteriaceae) strains.</title>
        <authorList>
            <person name="Szabo A."/>
            <person name="Korponai K."/>
            <person name="Felfoldi T."/>
        </authorList>
    </citation>
    <scope>NUCLEOTIDE SEQUENCE</scope>
    <source>
        <strain evidence="2">DSM 111903</strain>
    </source>
</reference>
<evidence type="ECO:0000313" key="3">
    <source>
        <dbReference type="Proteomes" id="UP001165430"/>
    </source>
</evidence>
<dbReference type="RefSeq" id="WP_241414770.1">
    <property type="nucleotide sequence ID" value="NZ_JAKZGO010000060.1"/>
</dbReference>
<keyword evidence="3" id="KW-1185">Reference proteome</keyword>
<accession>A0ABS9VHJ8</accession>
<feature type="domain" description="DUF6705" evidence="1">
    <location>
        <begin position="7"/>
        <end position="108"/>
    </location>
</feature>
<keyword evidence="2" id="KW-0548">Nucleotidyltransferase</keyword>
<comment type="caution">
    <text evidence="2">The sequence shown here is derived from an EMBL/GenBank/DDBJ whole genome shotgun (WGS) entry which is preliminary data.</text>
</comment>
<dbReference type="GO" id="GO:0016779">
    <property type="term" value="F:nucleotidyltransferase activity"/>
    <property type="evidence" value="ECO:0007669"/>
    <property type="project" value="UniProtKB-KW"/>
</dbReference>
<organism evidence="2 3">
    <name type="scientific">Belliella alkalica</name>
    <dbReference type="NCBI Taxonomy" id="1730871"/>
    <lineage>
        <taxon>Bacteria</taxon>
        <taxon>Pseudomonadati</taxon>
        <taxon>Bacteroidota</taxon>
        <taxon>Cytophagia</taxon>
        <taxon>Cytophagales</taxon>
        <taxon>Cyclobacteriaceae</taxon>
        <taxon>Belliella</taxon>
    </lineage>
</organism>